<evidence type="ECO:0008006" key="2">
    <source>
        <dbReference type="Google" id="ProtNLM"/>
    </source>
</evidence>
<proteinExistence type="predicted"/>
<gene>
    <name evidence="1" type="ORF">LCGC14_1969890</name>
</gene>
<dbReference type="EMBL" id="LAZR01021845">
    <property type="protein sequence ID" value="KKL83921.1"/>
    <property type="molecule type" value="Genomic_DNA"/>
</dbReference>
<reference evidence="1" key="1">
    <citation type="journal article" date="2015" name="Nature">
        <title>Complex archaea that bridge the gap between prokaryotes and eukaryotes.</title>
        <authorList>
            <person name="Spang A."/>
            <person name="Saw J.H."/>
            <person name="Jorgensen S.L."/>
            <person name="Zaremba-Niedzwiedzka K."/>
            <person name="Martijn J."/>
            <person name="Lind A.E."/>
            <person name="van Eijk R."/>
            <person name="Schleper C."/>
            <person name="Guy L."/>
            <person name="Ettema T.J."/>
        </authorList>
    </citation>
    <scope>NUCLEOTIDE SEQUENCE</scope>
</reference>
<comment type="caution">
    <text evidence="1">The sequence shown here is derived from an EMBL/GenBank/DDBJ whole genome shotgun (WGS) entry which is preliminary data.</text>
</comment>
<accession>A0A0F9G0B6</accession>
<protein>
    <recommendedName>
        <fullName evidence="2">SPOR domain-containing protein</fullName>
    </recommendedName>
</protein>
<evidence type="ECO:0000313" key="1">
    <source>
        <dbReference type="EMBL" id="KKL83921.1"/>
    </source>
</evidence>
<sequence length="75" mass="8918">MKLQEVRYAGINLKEAWFVVDLEDGDLVIGPFPSRRDAREYAMSMKKKYSNRELRFSWTKVVSPEYYDDLLSYDS</sequence>
<organism evidence="1">
    <name type="scientific">marine sediment metagenome</name>
    <dbReference type="NCBI Taxonomy" id="412755"/>
    <lineage>
        <taxon>unclassified sequences</taxon>
        <taxon>metagenomes</taxon>
        <taxon>ecological metagenomes</taxon>
    </lineage>
</organism>
<name>A0A0F9G0B6_9ZZZZ</name>
<dbReference type="AlphaFoldDB" id="A0A0F9G0B6"/>